<evidence type="ECO:0000259" key="2">
    <source>
        <dbReference type="PROSITE" id="PS51736"/>
    </source>
</evidence>
<sequence length="59" mass="6656">MVADMELTFIKDRQRAGIEAARAEGVYKGRKKNIDDDEIRRGSPGSEPPQPSWRQAVKV</sequence>
<name>A0ABT6CMX4_9SPHN</name>
<reference evidence="3 4" key="1">
    <citation type="submission" date="2023-03" db="EMBL/GenBank/DDBJ databases">
        <title>Novosphingobium cyanobacteriorum sp. nov., isolated from a eutrophic reservoir during the Microcystis bloom period.</title>
        <authorList>
            <person name="Kang M."/>
            <person name="Le V."/>
            <person name="Ko S.-R."/>
            <person name="Lee S.-A."/>
            <person name="Ahn C.-Y."/>
        </authorList>
    </citation>
    <scope>NUCLEOTIDE SEQUENCE [LARGE SCALE GENOMIC DNA]</scope>
    <source>
        <strain evidence="3 4">HBC54</strain>
    </source>
</reference>
<feature type="non-terminal residue" evidence="3">
    <location>
        <position position="1"/>
    </location>
</feature>
<evidence type="ECO:0000256" key="1">
    <source>
        <dbReference type="SAM" id="MobiDB-lite"/>
    </source>
</evidence>
<protein>
    <recommendedName>
        <fullName evidence="2">Resolvase/invertase-type recombinase catalytic domain-containing protein</fullName>
    </recommendedName>
</protein>
<evidence type="ECO:0000313" key="3">
    <source>
        <dbReference type="EMBL" id="MDF8334425.1"/>
    </source>
</evidence>
<evidence type="ECO:0000313" key="4">
    <source>
        <dbReference type="Proteomes" id="UP001222770"/>
    </source>
</evidence>
<comment type="caution">
    <text evidence="3">The sequence shown here is derived from an EMBL/GenBank/DDBJ whole genome shotgun (WGS) entry which is preliminary data.</text>
</comment>
<organism evidence="3 4">
    <name type="scientific">Novosphingobium cyanobacteriorum</name>
    <dbReference type="NCBI Taxonomy" id="3024215"/>
    <lineage>
        <taxon>Bacteria</taxon>
        <taxon>Pseudomonadati</taxon>
        <taxon>Pseudomonadota</taxon>
        <taxon>Alphaproteobacteria</taxon>
        <taxon>Sphingomonadales</taxon>
        <taxon>Sphingomonadaceae</taxon>
        <taxon>Novosphingobium</taxon>
    </lineage>
</organism>
<gene>
    <name evidence="3" type="ORF">POM99_14550</name>
</gene>
<accession>A0ABT6CMX4</accession>
<dbReference type="PROSITE" id="PS51736">
    <property type="entry name" value="RECOMBINASES_3"/>
    <property type="match status" value="1"/>
</dbReference>
<dbReference type="InterPro" id="IPR006119">
    <property type="entry name" value="Resolv_N"/>
</dbReference>
<feature type="region of interest" description="Disordered" evidence="1">
    <location>
        <begin position="29"/>
        <end position="59"/>
    </location>
</feature>
<dbReference type="Proteomes" id="UP001222770">
    <property type="component" value="Unassembled WGS sequence"/>
</dbReference>
<feature type="domain" description="Resolvase/invertase-type recombinase catalytic" evidence="2">
    <location>
        <begin position="1"/>
        <end position="25"/>
    </location>
</feature>
<dbReference type="EMBL" id="JAROCY010000014">
    <property type="protein sequence ID" value="MDF8334425.1"/>
    <property type="molecule type" value="Genomic_DNA"/>
</dbReference>
<feature type="compositionally biased region" description="Basic and acidic residues" evidence="1">
    <location>
        <begin position="29"/>
        <end position="41"/>
    </location>
</feature>
<keyword evidence="4" id="KW-1185">Reference proteome</keyword>
<proteinExistence type="predicted"/>